<sequence length="66" mass="7587">MERLETGQAELRSLFMSVLAGLFSQNTMRVAHTNLLIHNRPKSPHICRVAVRRPNWVKTLLSSPYI</sequence>
<gene>
    <name evidence="1" type="ORF">GDO81_009085</name>
</gene>
<evidence type="ECO:0000313" key="2">
    <source>
        <dbReference type="Proteomes" id="UP000824782"/>
    </source>
</evidence>
<name>A0AAV7BNW0_ENGPU</name>
<proteinExistence type="predicted"/>
<dbReference type="Proteomes" id="UP000824782">
    <property type="component" value="Unassembled WGS sequence"/>
</dbReference>
<dbReference type="AlphaFoldDB" id="A0AAV7BNW0"/>
<reference evidence="1" key="1">
    <citation type="thesis" date="2020" institute="ProQuest LLC" country="789 East Eisenhower Parkway, Ann Arbor, MI, USA">
        <title>Comparative Genomics and Chromosome Evolution.</title>
        <authorList>
            <person name="Mudd A.B."/>
        </authorList>
    </citation>
    <scope>NUCLEOTIDE SEQUENCE</scope>
    <source>
        <strain evidence="1">237g6f4</strain>
        <tissue evidence="1">Blood</tissue>
    </source>
</reference>
<accession>A0AAV7BNW0</accession>
<evidence type="ECO:0000313" key="1">
    <source>
        <dbReference type="EMBL" id="KAG8574191.1"/>
    </source>
</evidence>
<protein>
    <submittedName>
        <fullName evidence="1">Uncharacterized protein</fullName>
    </submittedName>
</protein>
<dbReference type="EMBL" id="WNYA01000004">
    <property type="protein sequence ID" value="KAG8574191.1"/>
    <property type="molecule type" value="Genomic_DNA"/>
</dbReference>
<comment type="caution">
    <text evidence="1">The sequence shown here is derived from an EMBL/GenBank/DDBJ whole genome shotgun (WGS) entry which is preliminary data.</text>
</comment>
<keyword evidence="2" id="KW-1185">Reference proteome</keyword>
<organism evidence="1 2">
    <name type="scientific">Engystomops pustulosus</name>
    <name type="common">Tungara frog</name>
    <name type="synonym">Physalaemus pustulosus</name>
    <dbReference type="NCBI Taxonomy" id="76066"/>
    <lineage>
        <taxon>Eukaryota</taxon>
        <taxon>Metazoa</taxon>
        <taxon>Chordata</taxon>
        <taxon>Craniata</taxon>
        <taxon>Vertebrata</taxon>
        <taxon>Euteleostomi</taxon>
        <taxon>Amphibia</taxon>
        <taxon>Batrachia</taxon>
        <taxon>Anura</taxon>
        <taxon>Neobatrachia</taxon>
        <taxon>Hyloidea</taxon>
        <taxon>Leptodactylidae</taxon>
        <taxon>Leiuperinae</taxon>
        <taxon>Engystomops</taxon>
    </lineage>
</organism>